<dbReference type="Proteomes" id="UP000652761">
    <property type="component" value="Unassembled WGS sequence"/>
</dbReference>
<keyword evidence="3" id="KW-1185">Reference proteome</keyword>
<evidence type="ECO:0000313" key="2">
    <source>
        <dbReference type="EMBL" id="MQM15338.1"/>
    </source>
</evidence>
<keyword evidence="1" id="KW-0732">Signal</keyword>
<comment type="caution">
    <text evidence="2">The sequence shown here is derived from an EMBL/GenBank/DDBJ whole genome shotgun (WGS) entry which is preliminary data.</text>
</comment>
<proteinExistence type="predicted"/>
<evidence type="ECO:0000313" key="3">
    <source>
        <dbReference type="Proteomes" id="UP000652761"/>
    </source>
</evidence>
<evidence type="ECO:0000256" key="1">
    <source>
        <dbReference type="SAM" id="SignalP"/>
    </source>
</evidence>
<accession>A0A843X515</accession>
<sequence>MALVVVFMLPLFGGLRLHGCRVSRAGHSGQTELWEALLGQEELLRSSLGRFSVLAWISARSHLEDVVWSRGDVVPCPIFPFFAEVEVCPGVRTVVVVVGERRLTGCGLTLMVFPVVGTVESSWAQSAHMSCICERDKGLRCVLNATALVVAFMLSLFGGLRLHGCRVSHAGQSADVGLAKATVTYVAFRSQ</sequence>
<protein>
    <submittedName>
        <fullName evidence="2">Uncharacterized protein</fullName>
    </submittedName>
</protein>
<feature type="chain" id="PRO_5032460608" evidence="1">
    <location>
        <begin position="17"/>
        <end position="191"/>
    </location>
</feature>
<gene>
    <name evidence="2" type="ORF">Taro_048283</name>
</gene>
<feature type="signal peptide" evidence="1">
    <location>
        <begin position="1"/>
        <end position="16"/>
    </location>
</feature>
<organism evidence="2 3">
    <name type="scientific">Colocasia esculenta</name>
    <name type="common">Wild taro</name>
    <name type="synonym">Arum esculentum</name>
    <dbReference type="NCBI Taxonomy" id="4460"/>
    <lineage>
        <taxon>Eukaryota</taxon>
        <taxon>Viridiplantae</taxon>
        <taxon>Streptophyta</taxon>
        <taxon>Embryophyta</taxon>
        <taxon>Tracheophyta</taxon>
        <taxon>Spermatophyta</taxon>
        <taxon>Magnoliopsida</taxon>
        <taxon>Liliopsida</taxon>
        <taxon>Araceae</taxon>
        <taxon>Aroideae</taxon>
        <taxon>Colocasieae</taxon>
        <taxon>Colocasia</taxon>
    </lineage>
</organism>
<reference evidence="2" key="1">
    <citation type="submission" date="2017-07" db="EMBL/GenBank/DDBJ databases">
        <title>Taro Niue Genome Assembly and Annotation.</title>
        <authorList>
            <person name="Atibalentja N."/>
            <person name="Keating K."/>
            <person name="Fields C.J."/>
        </authorList>
    </citation>
    <scope>NUCLEOTIDE SEQUENCE</scope>
    <source>
        <strain evidence="2">Niue_2</strain>
        <tissue evidence="2">Leaf</tissue>
    </source>
</reference>
<name>A0A843X515_COLES</name>
<dbReference type="EMBL" id="NMUH01006471">
    <property type="protein sequence ID" value="MQM15338.1"/>
    <property type="molecule type" value="Genomic_DNA"/>
</dbReference>
<dbReference type="AlphaFoldDB" id="A0A843X515"/>